<evidence type="ECO:0000256" key="1">
    <source>
        <dbReference type="SAM" id="SignalP"/>
    </source>
</evidence>
<organism evidence="2 3">
    <name type="scientific">Candidatus Viridilinea halotolerans</name>
    <dbReference type="NCBI Taxonomy" id="2491704"/>
    <lineage>
        <taxon>Bacteria</taxon>
        <taxon>Bacillati</taxon>
        <taxon>Chloroflexota</taxon>
        <taxon>Chloroflexia</taxon>
        <taxon>Chloroflexales</taxon>
        <taxon>Chloroflexineae</taxon>
        <taxon>Oscillochloridaceae</taxon>
        <taxon>Candidatus Viridilinea</taxon>
    </lineage>
</organism>
<dbReference type="AlphaFoldDB" id="A0A426TQ67"/>
<comment type="caution">
    <text evidence="2">The sequence shown here is derived from an EMBL/GenBank/DDBJ whole genome shotgun (WGS) entry which is preliminary data.</text>
</comment>
<feature type="signal peptide" evidence="1">
    <location>
        <begin position="1"/>
        <end position="29"/>
    </location>
</feature>
<evidence type="ECO:0000313" key="3">
    <source>
        <dbReference type="Proteomes" id="UP000280307"/>
    </source>
</evidence>
<accession>A0A426TQ67</accession>
<evidence type="ECO:0000313" key="2">
    <source>
        <dbReference type="EMBL" id="RRR65345.1"/>
    </source>
</evidence>
<keyword evidence="1" id="KW-0732">Signal</keyword>
<feature type="chain" id="PRO_5019273828" evidence="1">
    <location>
        <begin position="30"/>
        <end position="317"/>
    </location>
</feature>
<reference evidence="2 3" key="1">
    <citation type="submission" date="2018-12" db="EMBL/GenBank/DDBJ databases">
        <title>Genome Sequence of Candidatus Viridilinea halotolerans isolated from saline sulfide-rich spring.</title>
        <authorList>
            <person name="Grouzdev D.S."/>
            <person name="Burganskaya E.I."/>
            <person name="Krutkina M.S."/>
            <person name="Sukhacheva M.V."/>
            <person name="Gorlenko V.M."/>
        </authorList>
    </citation>
    <scope>NUCLEOTIDE SEQUENCE [LARGE SCALE GENOMIC DNA]</scope>
    <source>
        <strain evidence="2">Chok-6</strain>
    </source>
</reference>
<protein>
    <submittedName>
        <fullName evidence="2">Uncharacterized protein</fullName>
    </submittedName>
</protein>
<dbReference type="Proteomes" id="UP000280307">
    <property type="component" value="Unassembled WGS sequence"/>
</dbReference>
<name>A0A426TQ67_9CHLR</name>
<proteinExistence type="predicted"/>
<dbReference type="EMBL" id="RSAS01000965">
    <property type="protein sequence ID" value="RRR65345.1"/>
    <property type="molecule type" value="Genomic_DNA"/>
</dbReference>
<gene>
    <name evidence="2" type="ORF">EI684_23440</name>
</gene>
<sequence>MSHRGWSGALVLLAVLLVLGALPSAPVQAQSHAYFPQTGHFLGGSFRAFWESNGAVEIFGYPISPEFVQNRDGRVAQYFERARFELDVVNNQAHVSLGLIGREYLAATGQGFPRVGPVSAPGVRYFPETGHTVRGSFLSFWDRRGGLAVFGFPLSEELVQQLEDGQNYVVQYFERARFELVGNQVRLGSLGNALVPCQLRPGVSPYAPPTGPIPEGDSSVCPQAPNVNARAFPNPATAGSTIGFEAHGYKPGERVALWLNQPDGQAIVLRYRAYANVDGNLLIGFPTTTADPLGNWSIVGQGLESDTVRVATFTLVR</sequence>